<proteinExistence type="predicted"/>
<dbReference type="STRING" id="1817892.AUK40_00940"/>
<organism evidence="1 2">
    <name type="scientific">Candidatus Wirthbacteria bacterium CG2_30_54_11</name>
    <dbReference type="NCBI Taxonomy" id="1817892"/>
    <lineage>
        <taxon>Bacteria</taxon>
        <taxon>Candidatus Wirthbacteria</taxon>
    </lineage>
</organism>
<reference evidence="1 2" key="1">
    <citation type="journal article" date="2016" name="Environ. Microbiol.">
        <title>Genomic resolution of a cold subsurface aquifer community provides metabolic insights for novel microbes adapted to high CO concentrations.</title>
        <authorList>
            <person name="Probst A.J."/>
            <person name="Castelle C.J."/>
            <person name="Singh A."/>
            <person name="Brown C.T."/>
            <person name="Anantharaman K."/>
            <person name="Sharon I."/>
            <person name="Hug L.A."/>
            <person name="Burstein D."/>
            <person name="Emerson J.B."/>
            <person name="Thomas B.C."/>
            <person name="Banfield J.F."/>
        </authorList>
    </citation>
    <scope>NUCLEOTIDE SEQUENCE [LARGE SCALE GENOMIC DNA]</scope>
    <source>
        <strain evidence="1">CG2_30_54_11</strain>
    </source>
</reference>
<comment type="caution">
    <text evidence="1">The sequence shown here is derived from an EMBL/GenBank/DDBJ whole genome shotgun (WGS) entry which is preliminary data.</text>
</comment>
<dbReference type="EMBL" id="MNZT01000017">
    <property type="protein sequence ID" value="OIP99148.1"/>
    <property type="molecule type" value="Genomic_DNA"/>
</dbReference>
<gene>
    <name evidence="1" type="ORF">AUK40_00940</name>
</gene>
<name>A0A1J5IPX9_9BACT</name>
<accession>A0A1J5IPX9</accession>
<dbReference type="AlphaFoldDB" id="A0A1J5IPX9"/>
<evidence type="ECO:0000313" key="1">
    <source>
        <dbReference type="EMBL" id="OIP99148.1"/>
    </source>
</evidence>
<evidence type="ECO:0000313" key="2">
    <source>
        <dbReference type="Proteomes" id="UP000183245"/>
    </source>
</evidence>
<sequence>MRAWLRRLGRKKIVMIILSVILLGIVSLEILSRICPVRPRGNLSCAVLIARYVPSGMLSQYGYSNRMFMPDGSVDSAAEVLKDRVFEVDGRDIAGLNGIACGSYAFVSRSLPQEARKYVALHEAYHVAGMTSETAVNYKAGANEPLGMVMTVIYSLWYGASHTAPWDYPCLCGGDWRLLKTYFMGMGRG</sequence>
<dbReference type="Proteomes" id="UP000183245">
    <property type="component" value="Unassembled WGS sequence"/>
</dbReference>
<protein>
    <submittedName>
        <fullName evidence="1">Uncharacterized protein</fullName>
    </submittedName>
</protein>